<dbReference type="Gene3D" id="2.60.120.330">
    <property type="entry name" value="B-lactam Antibiotic, Isopenicillin N Synthase, Chain"/>
    <property type="match status" value="1"/>
</dbReference>
<dbReference type="InterPro" id="IPR027443">
    <property type="entry name" value="IPNS-like_sf"/>
</dbReference>
<comment type="caution">
    <text evidence="6">The sequence shown here is derived from an EMBL/GenBank/DDBJ whole genome shotgun (WGS) entry which is preliminary data.</text>
</comment>
<proteinExistence type="inferred from homology"/>
<comment type="similarity">
    <text evidence="4">Belongs to the iron/ascorbate-dependent oxidoreductase family.</text>
</comment>
<evidence type="ECO:0000256" key="4">
    <source>
        <dbReference type="RuleBase" id="RU003682"/>
    </source>
</evidence>
<evidence type="ECO:0000256" key="1">
    <source>
        <dbReference type="ARBA" id="ARBA00022723"/>
    </source>
</evidence>
<dbReference type="GO" id="GO:0016491">
    <property type="term" value="F:oxidoreductase activity"/>
    <property type="evidence" value="ECO:0007669"/>
    <property type="project" value="UniProtKB-KW"/>
</dbReference>
<keyword evidence="1 4" id="KW-0479">Metal-binding</keyword>
<dbReference type="PANTHER" id="PTHR47991">
    <property type="entry name" value="OXOGLUTARATE/IRON-DEPENDENT DIOXYGENASE"/>
    <property type="match status" value="1"/>
</dbReference>
<evidence type="ECO:0000256" key="2">
    <source>
        <dbReference type="ARBA" id="ARBA00022896"/>
    </source>
</evidence>
<dbReference type="InterPro" id="IPR044861">
    <property type="entry name" value="IPNS-like_FE2OG_OXY"/>
</dbReference>
<dbReference type="Proteomes" id="UP000634136">
    <property type="component" value="Unassembled WGS sequence"/>
</dbReference>
<organism evidence="6 7">
    <name type="scientific">Senna tora</name>
    <dbReference type="NCBI Taxonomy" id="362788"/>
    <lineage>
        <taxon>Eukaryota</taxon>
        <taxon>Viridiplantae</taxon>
        <taxon>Streptophyta</taxon>
        <taxon>Embryophyta</taxon>
        <taxon>Tracheophyta</taxon>
        <taxon>Spermatophyta</taxon>
        <taxon>Magnoliopsida</taxon>
        <taxon>eudicotyledons</taxon>
        <taxon>Gunneridae</taxon>
        <taxon>Pentapetalae</taxon>
        <taxon>rosids</taxon>
        <taxon>fabids</taxon>
        <taxon>Fabales</taxon>
        <taxon>Fabaceae</taxon>
        <taxon>Caesalpinioideae</taxon>
        <taxon>Cassia clade</taxon>
        <taxon>Senna</taxon>
    </lineage>
</organism>
<dbReference type="PROSITE" id="PS51471">
    <property type="entry name" value="FE2OG_OXY"/>
    <property type="match status" value="1"/>
</dbReference>
<keyword evidence="2" id="KW-0847">Vitamin C</keyword>
<evidence type="ECO:0000256" key="3">
    <source>
        <dbReference type="ARBA" id="ARBA00023004"/>
    </source>
</evidence>
<evidence type="ECO:0000313" key="7">
    <source>
        <dbReference type="Proteomes" id="UP000634136"/>
    </source>
</evidence>
<dbReference type="Pfam" id="PF03171">
    <property type="entry name" value="2OG-FeII_Oxy"/>
    <property type="match status" value="1"/>
</dbReference>
<gene>
    <name evidence="6" type="ORF">G2W53_001078</name>
</gene>
<dbReference type="OrthoDB" id="406156at2759"/>
<dbReference type="InterPro" id="IPR050295">
    <property type="entry name" value="Plant_2OG-oxidoreductases"/>
</dbReference>
<evidence type="ECO:0000259" key="5">
    <source>
        <dbReference type="PROSITE" id="PS51471"/>
    </source>
</evidence>
<dbReference type="InterPro" id="IPR005123">
    <property type="entry name" value="Oxoglu/Fe-dep_dioxygenase_dom"/>
</dbReference>
<accession>A0A834XGJ0</accession>
<dbReference type="AlphaFoldDB" id="A0A834XGJ0"/>
<keyword evidence="3 4" id="KW-0408">Iron</keyword>
<keyword evidence="4" id="KW-0560">Oxidoreductase</keyword>
<feature type="domain" description="Fe2OG dioxygenase" evidence="5">
    <location>
        <begin position="84"/>
        <end position="200"/>
    </location>
</feature>
<reference evidence="6" key="1">
    <citation type="submission" date="2020-09" db="EMBL/GenBank/DDBJ databases">
        <title>Genome-Enabled Discovery of Anthraquinone Biosynthesis in Senna tora.</title>
        <authorList>
            <person name="Kang S.-H."/>
            <person name="Pandey R.P."/>
            <person name="Lee C.-M."/>
            <person name="Sim J.-S."/>
            <person name="Jeong J.-T."/>
            <person name="Choi B.-S."/>
            <person name="Jung M."/>
            <person name="Ginzburg D."/>
            <person name="Zhao K."/>
            <person name="Won S.Y."/>
            <person name="Oh T.-J."/>
            <person name="Yu Y."/>
            <person name="Kim N.-H."/>
            <person name="Lee O.R."/>
            <person name="Lee T.-H."/>
            <person name="Bashyal P."/>
            <person name="Kim T.-S."/>
            <person name="Lee W.-H."/>
            <person name="Kawkins C."/>
            <person name="Kim C.-K."/>
            <person name="Kim J.S."/>
            <person name="Ahn B.O."/>
            <person name="Rhee S.Y."/>
            <person name="Sohng J.K."/>
        </authorList>
    </citation>
    <scope>NUCLEOTIDE SEQUENCE</scope>
    <source>
        <tissue evidence="6">Leaf</tissue>
    </source>
</reference>
<name>A0A834XGJ0_9FABA</name>
<sequence>MLPRCFQRPQRHRLQYRVQTKMQNATSLQTLGEFKEPVCLSSRSPFIECVGTCSNEINKLGSRILRLISEGLGLNSDYFDGELSGSVILSVNHYLPHPEPSLTLRVSKHPDPNLITILLQDDVYGLQVLKDDSWISVDPNPRAFVINIINQLQRTLFKYTRNDALLIGLGFTILGIGLKSEFEITKQYHSLALLHFLKSN</sequence>
<dbReference type="GO" id="GO:0031418">
    <property type="term" value="F:L-ascorbic acid binding"/>
    <property type="evidence" value="ECO:0007669"/>
    <property type="project" value="UniProtKB-KW"/>
</dbReference>
<keyword evidence="7" id="KW-1185">Reference proteome</keyword>
<dbReference type="GO" id="GO:0046872">
    <property type="term" value="F:metal ion binding"/>
    <property type="evidence" value="ECO:0007669"/>
    <property type="project" value="UniProtKB-KW"/>
</dbReference>
<dbReference type="SUPFAM" id="SSF51197">
    <property type="entry name" value="Clavaminate synthase-like"/>
    <property type="match status" value="1"/>
</dbReference>
<dbReference type="EMBL" id="JAAIUW010000001">
    <property type="protein sequence ID" value="KAF7844173.1"/>
    <property type="molecule type" value="Genomic_DNA"/>
</dbReference>
<evidence type="ECO:0000313" key="6">
    <source>
        <dbReference type="EMBL" id="KAF7844173.1"/>
    </source>
</evidence>
<protein>
    <submittedName>
        <fullName evidence="6">Protein DOWNY MILDEW RESISTANCE 6-like</fullName>
    </submittedName>
</protein>